<dbReference type="InterPro" id="IPR023203">
    <property type="entry name" value="TTHA0068_sf"/>
</dbReference>
<dbReference type="SUPFAM" id="SSF140663">
    <property type="entry name" value="TTHA0068-like"/>
    <property type="match status" value="1"/>
</dbReference>
<organism evidence="1">
    <name type="scientific">freshwater metagenome</name>
    <dbReference type="NCBI Taxonomy" id="449393"/>
    <lineage>
        <taxon>unclassified sequences</taxon>
        <taxon>metagenomes</taxon>
        <taxon>ecological metagenomes</taxon>
    </lineage>
</organism>
<dbReference type="InterPro" id="IPR005500">
    <property type="entry name" value="DUF309"/>
</dbReference>
<evidence type="ECO:0000313" key="1">
    <source>
        <dbReference type="EMBL" id="CAB4700846.1"/>
    </source>
</evidence>
<protein>
    <submittedName>
        <fullName evidence="1">Unannotated protein</fullName>
    </submittedName>
</protein>
<gene>
    <name evidence="1" type="ORF">UFOPK2399_01350</name>
</gene>
<dbReference type="EMBL" id="CAEZXP010000004">
    <property type="protein sequence ID" value="CAB4700846.1"/>
    <property type="molecule type" value="Genomic_DNA"/>
</dbReference>
<name>A0A6J6PQV4_9ZZZZ</name>
<accession>A0A6J6PQV4</accession>
<dbReference type="Pfam" id="PF03745">
    <property type="entry name" value="DUF309"/>
    <property type="match status" value="1"/>
</dbReference>
<sequence length="115" mass="12565">MPDVEDTSGSYELGLALAGAGEWFAAHEAFETAWRVAPPSERDFLQGLVHVVVWAYQANRGRPIGAERQRAKAQTRLAPYAPTHRDLNVAQLLEVVTANAVEDLARCFTATGRST</sequence>
<proteinExistence type="predicted"/>
<dbReference type="AlphaFoldDB" id="A0A6J6PQV4"/>
<reference evidence="1" key="1">
    <citation type="submission" date="2020-05" db="EMBL/GenBank/DDBJ databases">
        <authorList>
            <person name="Chiriac C."/>
            <person name="Salcher M."/>
            <person name="Ghai R."/>
            <person name="Kavagutti S V."/>
        </authorList>
    </citation>
    <scope>NUCLEOTIDE SEQUENCE</scope>
</reference>
<dbReference type="Gene3D" id="1.10.3450.10">
    <property type="entry name" value="TTHA0068-like"/>
    <property type="match status" value="1"/>
</dbReference>